<keyword evidence="2" id="KW-1185">Reference proteome</keyword>
<evidence type="ECO:0000313" key="2">
    <source>
        <dbReference type="Proteomes" id="UP000182983"/>
    </source>
</evidence>
<protein>
    <submittedName>
        <fullName evidence="1">Uncharacterized protein</fullName>
    </submittedName>
</protein>
<gene>
    <name evidence="1" type="ORF">SAMN04244559_01974</name>
</gene>
<dbReference type="OrthoDB" id="7354493at2"/>
<accession>A0A1H6HNT1</accession>
<organism evidence="1 2">
    <name type="scientific">Magnetospirillum fulvum</name>
    <name type="common">Rhodospirillum fulvum</name>
    <dbReference type="NCBI Taxonomy" id="1082"/>
    <lineage>
        <taxon>Bacteria</taxon>
        <taxon>Pseudomonadati</taxon>
        <taxon>Pseudomonadota</taxon>
        <taxon>Alphaproteobacteria</taxon>
        <taxon>Rhodospirillales</taxon>
        <taxon>Rhodospirillaceae</taxon>
        <taxon>Magnetospirillum</taxon>
    </lineage>
</organism>
<dbReference type="Proteomes" id="UP000182983">
    <property type="component" value="Unassembled WGS sequence"/>
</dbReference>
<dbReference type="EMBL" id="FNWO01000007">
    <property type="protein sequence ID" value="SEH37479.1"/>
    <property type="molecule type" value="Genomic_DNA"/>
</dbReference>
<sequence length="184" mass="20445">MSPSGDVESRAIQILLSARAVAEDMERYRQHLGAGGLTPALADLLSDKLEDATARLSNLISLAIAEVNHSSDLTFRSHFDALLRDVRGRWVQLHLKKIETRLAYIDRQASDTLSSGVHRLGLAQRLEQAYAEVHTTLVAMDALESPGLERHVLDEVLAKIACLAELENETFRLLDLNRKSGRPR</sequence>
<proteinExistence type="predicted"/>
<evidence type="ECO:0000313" key="1">
    <source>
        <dbReference type="EMBL" id="SEH37479.1"/>
    </source>
</evidence>
<dbReference type="RefSeq" id="WP_074768067.1">
    <property type="nucleotide sequence ID" value="NZ_FNWO01000007.1"/>
</dbReference>
<reference evidence="2" key="1">
    <citation type="submission" date="2016-10" db="EMBL/GenBank/DDBJ databases">
        <authorList>
            <person name="Varghese N."/>
            <person name="Submissions S."/>
        </authorList>
    </citation>
    <scope>NUCLEOTIDE SEQUENCE [LARGE SCALE GENOMIC DNA]</scope>
    <source>
        <strain evidence="2">DSM 13234</strain>
    </source>
</reference>
<dbReference type="AlphaFoldDB" id="A0A1H6HNT1"/>
<name>A0A1H6HNT1_MAGFU</name>